<sequence length="182" mass="21125">MEHAEEFFLMDIDCQLEARHKGEEGFLDFWNKKKWQITMYLTMQPCHLSTDTGGTKPDHSCCKVMIEAKRKLGENVEIVIKPTHLCKANWDLKYAKNKEHVNNANEGVNMLFKTKGIELKCMEEDDWDYLLQYVQEGTTLTNCERSRRGEHDGIIRNYLEKVKQAEQAPEDQVTKGVAGLEI</sequence>
<evidence type="ECO:0000313" key="3">
    <source>
        <dbReference type="Proteomes" id="UP000001593"/>
    </source>
</evidence>
<gene>
    <name evidence="2" type="ORF">NEMVEDRAFT_v1g246982</name>
</gene>
<dbReference type="PhylomeDB" id="A7SRQ4"/>
<dbReference type="EMBL" id="DS469765">
    <property type="protein sequence ID" value="EDO33637.1"/>
    <property type="molecule type" value="Genomic_DNA"/>
</dbReference>
<dbReference type="GO" id="GO:0016814">
    <property type="term" value="F:hydrolase activity, acting on carbon-nitrogen (but not peptide) bonds, in cyclic amidines"/>
    <property type="evidence" value="ECO:0007669"/>
    <property type="project" value="InterPro"/>
</dbReference>
<dbReference type="Pfam" id="PF08210">
    <property type="entry name" value="APOBEC_N"/>
    <property type="match status" value="1"/>
</dbReference>
<dbReference type="InterPro" id="IPR013158">
    <property type="entry name" value="AID"/>
</dbReference>
<evidence type="ECO:0000259" key="1">
    <source>
        <dbReference type="Pfam" id="PF08210"/>
    </source>
</evidence>
<dbReference type="Proteomes" id="UP000001593">
    <property type="component" value="Unassembled WGS sequence"/>
</dbReference>
<evidence type="ECO:0000313" key="2">
    <source>
        <dbReference type="EMBL" id="EDO33637.1"/>
    </source>
</evidence>
<feature type="domain" description="Activation-induced cytidine deaminase AID" evidence="1">
    <location>
        <begin position="3"/>
        <end position="133"/>
    </location>
</feature>
<name>A7SRQ4_NEMVE</name>
<proteinExistence type="predicted"/>
<dbReference type="InParanoid" id="A7SRQ4"/>
<protein>
    <recommendedName>
        <fullName evidence="1">Activation-induced cytidine deaminase AID domain-containing protein</fullName>
    </recommendedName>
</protein>
<accession>A7SRQ4</accession>
<dbReference type="Gene3D" id="3.40.140.10">
    <property type="entry name" value="Cytidine Deaminase, domain 2"/>
    <property type="match status" value="1"/>
</dbReference>
<organism evidence="2 3">
    <name type="scientific">Nematostella vectensis</name>
    <name type="common">Starlet sea anemone</name>
    <dbReference type="NCBI Taxonomy" id="45351"/>
    <lineage>
        <taxon>Eukaryota</taxon>
        <taxon>Metazoa</taxon>
        <taxon>Cnidaria</taxon>
        <taxon>Anthozoa</taxon>
        <taxon>Hexacorallia</taxon>
        <taxon>Actiniaria</taxon>
        <taxon>Edwardsiidae</taxon>
        <taxon>Nematostella</taxon>
    </lineage>
</organism>
<dbReference type="AlphaFoldDB" id="A7SRQ4"/>
<dbReference type="GO" id="GO:0008270">
    <property type="term" value="F:zinc ion binding"/>
    <property type="evidence" value="ECO:0007669"/>
    <property type="project" value="InterPro"/>
</dbReference>
<reference evidence="2 3" key="1">
    <citation type="journal article" date="2007" name="Science">
        <title>Sea anemone genome reveals ancestral eumetazoan gene repertoire and genomic organization.</title>
        <authorList>
            <person name="Putnam N.H."/>
            <person name="Srivastava M."/>
            <person name="Hellsten U."/>
            <person name="Dirks B."/>
            <person name="Chapman J."/>
            <person name="Salamov A."/>
            <person name="Terry A."/>
            <person name="Shapiro H."/>
            <person name="Lindquist E."/>
            <person name="Kapitonov V.V."/>
            <person name="Jurka J."/>
            <person name="Genikhovich G."/>
            <person name="Grigoriev I.V."/>
            <person name="Lucas S.M."/>
            <person name="Steele R.E."/>
            <person name="Finnerty J.R."/>
            <person name="Technau U."/>
            <person name="Martindale M.Q."/>
            <person name="Rokhsar D.S."/>
        </authorList>
    </citation>
    <scope>NUCLEOTIDE SEQUENCE [LARGE SCALE GENOMIC DNA]</scope>
    <source>
        <strain evidence="3">CH2 X CH6</strain>
    </source>
</reference>
<dbReference type="HOGENOM" id="CLU_094359_0_0_1"/>
<keyword evidence="3" id="KW-1185">Reference proteome</keyword>